<dbReference type="InParanoid" id="A0A1D2V9C6"/>
<dbReference type="GO" id="GO:0000721">
    <property type="term" value="F:(R,R)-butanediol dehydrogenase activity"/>
    <property type="evidence" value="ECO:0007669"/>
    <property type="project" value="TreeGrafter"/>
</dbReference>
<dbReference type="GO" id="GO:0005737">
    <property type="term" value="C:cytoplasm"/>
    <property type="evidence" value="ECO:0007669"/>
    <property type="project" value="TreeGrafter"/>
</dbReference>
<dbReference type="InterPro" id="IPR036291">
    <property type="entry name" value="NAD(P)-bd_dom_sf"/>
</dbReference>
<dbReference type="SUPFAM" id="SSF50129">
    <property type="entry name" value="GroES-like"/>
    <property type="match status" value="1"/>
</dbReference>
<dbReference type="PANTHER" id="PTHR43161">
    <property type="entry name" value="SORBITOL DEHYDROGENASE"/>
    <property type="match status" value="1"/>
</dbReference>
<dbReference type="AlphaFoldDB" id="A0A1D2V9C6"/>
<name>A0A1D2V9C6_9ASCO</name>
<dbReference type="InterPro" id="IPR013154">
    <property type="entry name" value="ADH-like_N"/>
</dbReference>
<keyword evidence="10" id="KW-1185">Reference proteome</keyword>
<dbReference type="SUPFAM" id="SSF51735">
    <property type="entry name" value="NAD(P)-binding Rossmann-fold domains"/>
    <property type="match status" value="1"/>
</dbReference>
<dbReference type="InterPro" id="IPR013149">
    <property type="entry name" value="ADH-like_C"/>
</dbReference>
<evidence type="ECO:0000256" key="3">
    <source>
        <dbReference type="ARBA" id="ARBA00022723"/>
    </source>
</evidence>
<dbReference type="Pfam" id="PF08240">
    <property type="entry name" value="ADH_N"/>
    <property type="match status" value="1"/>
</dbReference>
<dbReference type="GO" id="GO:0008270">
    <property type="term" value="F:zinc ion binding"/>
    <property type="evidence" value="ECO:0007669"/>
    <property type="project" value="InterPro"/>
</dbReference>
<dbReference type="InterPro" id="IPR002328">
    <property type="entry name" value="ADH_Zn_CS"/>
</dbReference>
<dbReference type="STRING" id="1344418.A0A1D2V9C6"/>
<dbReference type="PROSITE" id="PS00059">
    <property type="entry name" value="ADH_ZINC"/>
    <property type="match status" value="1"/>
</dbReference>
<dbReference type="InterPro" id="IPR011032">
    <property type="entry name" value="GroES-like_sf"/>
</dbReference>
<keyword evidence="5" id="KW-0560">Oxidoreductase</keyword>
<dbReference type="EMBL" id="KV454494">
    <property type="protein sequence ID" value="ODV58169.1"/>
    <property type="molecule type" value="Genomic_DNA"/>
</dbReference>
<feature type="domain" description="Alcohol dehydrogenase-like N-terminal" evidence="8">
    <location>
        <begin position="26"/>
        <end position="172"/>
    </location>
</feature>
<dbReference type="CDD" id="cd08233">
    <property type="entry name" value="butanediol_DH_like"/>
    <property type="match status" value="1"/>
</dbReference>
<feature type="domain" description="Alcohol dehydrogenase-like C-terminal" evidence="7">
    <location>
        <begin position="211"/>
        <end position="344"/>
    </location>
</feature>
<evidence type="ECO:0000313" key="9">
    <source>
        <dbReference type="EMBL" id="ODV58169.1"/>
    </source>
</evidence>
<dbReference type="RefSeq" id="XP_020044476.1">
    <property type="nucleotide sequence ID" value="XM_020190961.1"/>
</dbReference>
<proteinExistence type="inferred from homology"/>
<evidence type="ECO:0000256" key="2">
    <source>
        <dbReference type="ARBA" id="ARBA00008072"/>
    </source>
</evidence>
<keyword evidence="4 6" id="KW-0862">Zinc</keyword>
<dbReference type="Proteomes" id="UP000095038">
    <property type="component" value="Unassembled WGS sequence"/>
</dbReference>
<dbReference type="OrthoDB" id="5363962at2759"/>
<organism evidence="9 10">
    <name type="scientific">Ascoidea rubescens DSM 1968</name>
    <dbReference type="NCBI Taxonomy" id="1344418"/>
    <lineage>
        <taxon>Eukaryota</taxon>
        <taxon>Fungi</taxon>
        <taxon>Dikarya</taxon>
        <taxon>Ascomycota</taxon>
        <taxon>Saccharomycotina</taxon>
        <taxon>Saccharomycetes</taxon>
        <taxon>Ascoideaceae</taxon>
        <taxon>Ascoidea</taxon>
    </lineage>
</organism>
<evidence type="ECO:0000259" key="8">
    <source>
        <dbReference type="Pfam" id="PF08240"/>
    </source>
</evidence>
<evidence type="ECO:0000256" key="6">
    <source>
        <dbReference type="RuleBase" id="RU361277"/>
    </source>
</evidence>
<accession>A0A1D2V9C6</accession>
<evidence type="ECO:0000259" key="7">
    <source>
        <dbReference type="Pfam" id="PF00107"/>
    </source>
</evidence>
<dbReference type="Pfam" id="PF00107">
    <property type="entry name" value="ADH_zinc_N"/>
    <property type="match status" value="1"/>
</dbReference>
<evidence type="ECO:0000313" key="10">
    <source>
        <dbReference type="Proteomes" id="UP000095038"/>
    </source>
</evidence>
<evidence type="ECO:0000256" key="1">
    <source>
        <dbReference type="ARBA" id="ARBA00001947"/>
    </source>
</evidence>
<dbReference type="Gene3D" id="3.40.50.720">
    <property type="entry name" value="NAD(P)-binding Rossmann-like Domain"/>
    <property type="match status" value="1"/>
</dbReference>
<dbReference type="GeneID" id="30964597"/>
<dbReference type="GO" id="GO:0034079">
    <property type="term" value="P:butanediol biosynthetic process"/>
    <property type="evidence" value="ECO:0007669"/>
    <property type="project" value="TreeGrafter"/>
</dbReference>
<sequence>MKGLLYYGKDELKFSNEIPRPKITHPEEVLIKVHWCGICGTDLLEYVKGPVFFDKVGPHGHPISGIRLPQTMGHELSGEIVEIGSDVAKIRSDLNIGDNVVCEPTNYCKDKKRWPESDSSLRALKTGTSECEACRLGLTNLCEDNGLFGLGVHNGGLAEYIVVAAHHIVKVPSFVPLDCAALVQPLSVSYHAFRVNDFKEGSSALIIGAGAIGLGCILAANAFDASKVVCSEPAKIRREQAEKFGVTPFNPMDYRSNEEAIRELKKLSPGGSGFDYAFDCSGLPITFNTGLAALKPRGTLVNLAIWPHKPIDFYPMAMTSGEKRITGSMCYTIEDFEGIIDCMAKGKMPIEHLREFITKKVPIEDGVEGGFIDLIKNKDIHIKILISPMTENGEITEEGYIEEQQ</sequence>
<gene>
    <name evidence="9" type="ORF">ASCRUDRAFT_39781</name>
</gene>
<protein>
    <submittedName>
        <fullName evidence="9">GroES-like protein</fullName>
    </submittedName>
</protein>
<dbReference type="Gene3D" id="3.90.180.10">
    <property type="entry name" value="Medium-chain alcohol dehydrogenases, catalytic domain"/>
    <property type="match status" value="1"/>
</dbReference>
<keyword evidence="3 6" id="KW-0479">Metal-binding</keyword>
<evidence type="ECO:0000256" key="5">
    <source>
        <dbReference type="ARBA" id="ARBA00023002"/>
    </source>
</evidence>
<dbReference type="PANTHER" id="PTHR43161:SF23">
    <property type="entry name" value="(R,R)-BUTANEDIOL DEHYDROGENASE-RELATED"/>
    <property type="match status" value="1"/>
</dbReference>
<evidence type="ECO:0000256" key="4">
    <source>
        <dbReference type="ARBA" id="ARBA00022833"/>
    </source>
</evidence>
<reference evidence="10" key="1">
    <citation type="submission" date="2016-05" db="EMBL/GenBank/DDBJ databases">
        <title>Comparative genomics of biotechnologically important yeasts.</title>
        <authorList>
            <consortium name="DOE Joint Genome Institute"/>
            <person name="Riley R."/>
            <person name="Haridas S."/>
            <person name="Wolfe K.H."/>
            <person name="Lopes M.R."/>
            <person name="Hittinger C.T."/>
            <person name="Goker M."/>
            <person name="Salamov A."/>
            <person name="Wisecaver J."/>
            <person name="Long T.M."/>
            <person name="Aerts A.L."/>
            <person name="Barry K."/>
            <person name="Choi C."/>
            <person name="Clum A."/>
            <person name="Coughlan A.Y."/>
            <person name="Deshpande S."/>
            <person name="Douglass A.P."/>
            <person name="Hanson S.J."/>
            <person name="Klenk H.-P."/>
            <person name="Labutti K."/>
            <person name="Lapidus A."/>
            <person name="Lindquist E."/>
            <person name="Lipzen A."/>
            <person name="Meier-Kolthoff J.P."/>
            <person name="Ohm R.A."/>
            <person name="Otillar R.P."/>
            <person name="Pangilinan J."/>
            <person name="Peng Y."/>
            <person name="Rokas A."/>
            <person name="Rosa C.A."/>
            <person name="Scheuner C."/>
            <person name="Sibirny A.A."/>
            <person name="Slot J.C."/>
            <person name="Stielow J.B."/>
            <person name="Sun H."/>
            <person name="Kurtzman C.P."/>
            <person name="Blackwell M."/>
            <person name="Grigoriev I.V."/>
            <person name="Jeffries T.W."/>
        </authorList>
    </citation>
    <scope>NUCLEOTIDE SEQUENCE [LARGE SCALE GENOMIC DNA]</scope>
    <source>
        <strain evidence="10">DSM 1968</strain>
    </source>
</reference>
<comment type="cofactor">
    <cofactor evidence="1 6">
        <name>Zn(2+)</name>
        <dbReference type="ChEBI" id="CHEBI:29105"/>
    </cofactor>
</comment>
<comment type="similarity">
    <text evidence="2 6">Belongs to the zinc-containing alcohol dehydrogenase family.</text>
</comment>